<sequence>MKKDLEAFKQTISSKDKERDSKIKTLENENARLKGQVTQLQGTVQNATKEISSLTNSVTDLKREKADQNKVASLEQQVNSNSDALKNALSISTVVTKLQSEMKESKSIWDDVKRLRKDMNTTTDPRKRIFPTPAVDATANGRVEVLQKSVDALTQRIENQPAPSNFSNLQKDFEKMKKDSEKLKEEFKKAKDESSKVLNRHEKEIERHDECIDRHERDLRADNNRINEVNQDLSNLRDDLAKLNKKVREIDLDLEDLEWEVKKLPRANFDTSEKMEGEVKIKQAEFAKIRDTVLRHDEDIKSLNAKVAKIPEKSTPDNSAALSVRLDHVEAKQDTQQNSINTAAQKIKTLEKDTKNHKNTMDDIKRKSDQKHTSLSKVVDGLQKRVNTIDDEQSALQEKVDSIDTTLERAADTEGLQRDVALLKSNHEAHTASIKNLDRILHGAEVMTNSEGASLVQQLIDLKSTVHAMGQSYENQPRSNSAPAQQSGSAQQTSSLRLGVLEKRVTQVERDHASMRKDIGALRIDIDGFEEAVAQQSELIEEDVKQRVRHEVATAMSSAHQPAPQTPENVKHMIEESTGRIRNEMQELRQDVARRSATPRVQEVEDAICSRLEQSVSRVVDNKLDDLNKKLDGSYERYNLLSDHLAALSKLLEQRCPPGYSDILADLVMFSETQGRPSNFFWATITAIRDLQSRFDNLQTRELAVCILNGLMPHINQKLVQPLSQTLLEPIRNAIAANIGNEFKGDVKDVRANVELVKRKIRDIESSSKQKFDDLDRRVNTQTPASDTAVQDELRRLSQESHRSCAVINERIDKEIRTATDGIRNLWTTVNALSADYERDKPIIWEQLREHRDNIERAQEDFGGIQVCVCRLAKKVDPNLVPHSWFEMYET</sequence>
<dbReference type="Gene3D" id="1.10.287.1490">
    <property type="match status" value="1"/>
</dbReference>
<protein>
    <submittedName>
        <fullName evidence="3">Myosin-10</fullName>
    </submittedName>
</protein>
<dbReference type="AlphaFoldDB" id="A0AA40BVT9"/>
<feature type="region of interest" description="Disordered" evidence="2">
    <location>
        <begin position="348"/>
        <end position="373"/>
    </location>
</feature>
<reference evidence="3" key="1">
    <citation type="submission" date="2023-06" db="EMBL/GenBank/DDBJ databases">
        <title>Multi-omics analyses reveal the molecular pathogenesis toolkit of Lasiodiplodia hormozganensis, a cross-kingdom pathogen.</title>
        <authorList>
            <person name="Felix C."/>
            <person name="Meneses R."/>
            <person name="Goncalves M.F.M."/>
            <person name="Tilleman L."/>
            <person name="Duarte A.S."/>
            <person name="Jorrin-Novo J.V."/>
            <person name="Van De Peer Y."/>
            <person name="Deforce D."/>
            <person name="Van Nieuwerburgh F."/>
            <person name="Esteves A.C."/>
            <person name="Alves A."/>
        </authorList>
    </citation>
    <scope>NUCLEOTIDE SEQUENCE</scope>
    <source>
        <strain evidence="3">CBS 339.90</strain>
    </source>
</reference>
<feature type="coiled-coil region" evidence="1">
    <location>
        <begin position="166"/>
        <end position="260"/>
    </location>
</feature>
<dbReference type="Gene3D" id="1.20.5.1700">
    <property type="match status" value="1"/>
</dbReference>
<proteinExistence type="predicted"/>
<dbReference type="Gene3D" id="1.20.5.340">
    <property type="match status" value="1"/>
</dbReference>
<dbReference type="EMBL" id="JAUJDW010000187">
    <property type="protein sequence ID" value="KAK0615515.1"/>
    <property type="molecule type" value="Genomic_DNA"/>
</dbReference>
<feature type="region of interest" description="Disordered" evidence="2">
    <location>
        <begin position="471"/>
        <end position="498"/>
    </location>
</feature>
<evidence type="ECO:0000313" key="3">
    <source>
        <dbReference type="EMBL" id="KAK0615515.1"/>
    </source>
</evidence>
<accession>A0AA40BVT9</accession>
<gene>
    <name evidence="3" type="primary">MYH10_0</name>
    <name evidence="3" type="ORF">DIS24_g11738</name>
</gene>
<dbReference type="PANTHER" id="PTHR32114">
    <property type="entry name" value="ABC TRANSPORTER ABCH.3"/>
    <property type="match status" value="1"/>
</dbReference>
<keyword evidence="1" id="KW-0175">Coiled coil</keyword>
<dbReference type="PANTHER" id="PTHR32114:SF2">
    <property type="entry name" value="ABC TRANSPORTER ABCH.3"/>
    <property type="match status" value="1"/>
</dbReference>
<feature type="compositionally biased region" description="Basic and acidic residues" evidence="2">
    <location>
        <begin position="14"/>
        <end position="29"/>
    </location>
</feature>
<dbReference type="Proteomes" id="UP001175001">
    <property type="component" value="Unassembled WGS sequence"/>
</dbReference>
<evidence type="ECO:0000313" key="4">
    <source>
        <dbReference type="Proteomes" id="UP001175001"/>
    </source>
</evidence>
<feature type="compositionally biased region" description="Basic and acidic residues" evidence="2">
    <location>
        <begin position="348"/>
        <end position="372"/>
    </location>
</feature>
<keyword evidence="4" id="KW-1185">Reference proteome</keyword>
<name>A0AA40BVT9_9PEZI</name>
<evidence type="ECO:0000256" key="2">
    <source>
        <dbReference type="SAM" id="MobiDB-lite"/>
    </source>
</evidence>
<organism evidence="3 4">
    <name type="scientific">Lasiodiplodia hormozganensis</name>
    <dbReference type="NCBI Taxonomy" id="869390"/>
    <lineage>
        <taxon>Eukaryota</taxon>
        <taxon>Fungi</taxon>
        <taxon>Dikarya</taxon>
        <taxon>Ascomycota</taxon>
        <taxon>Pezizomycotina</taxon>
        <taxon>Dothideomycetes</taxon>
        <taxon>Dothideomycetes incertae sedis</taxon>
        <taxon>Botryosphaeriales</taxon>
        <taxon>Botryosphaeriaceae</taxon>
        <taxon>Lasiodiplodia</taxon>
    </lineage>
</organism>
<feature type="compositionally biased region" description="Low complexity" evidence="2">
    <location>
        <begin position="479"/>
        <end position="495"/>
    </location>
</feature>
<feature type="region of interest" description="Disordered" evidence="2">
    <location>
        <begin position="1"/>
        <end position="29"/>
    </location>
</feature>
<comment type="caution">
    <text evidence="3">The sequence shown here is derived from an EMBL/GenBank/DDBJ whole genome shotgun (WGS) entry which is preliminary data.</text>
</comment>
<evidence type="ECO:0000256" key="1">
    <source>
        <dbReference type="SAM" id="Coils"/>
    </source>
</evidence>